<dbReference type="PANTHER" id="PTHR43401:SF2">
    <property type="entry name" value="L-THREONINE 3-DEHYDROGENASE"/>
    <property type="match status" value="1"/>
</dbReference>
<dbReference type="Pfam" id="PF08240">
    <property type="entry name" value="ADH_N"/>
    <property type="match status" value="1"/>
</dbReference>
<evidence type="ECO:0000256" key="2">
    <source>
        <dbReference type="ARBA" id="ARBA00022833"/>
    </source>
</evidence>
<keyword evidence="3" id="KW-0560">Oxidoreductase</keyword>
<organism evidence="5">
    <name type="scientific">marine metagenome</name>
    <dbReference type="NCBI Taxonomy" id="408172"/>
    <lineage>
        <taxon>unclassified sequences</taxon>
        <taxon>metagenomes</taxon>
        <taxon>ecological metagenomes</taxon>
    </lineage>
</organism>
<evidence type="ECO:0000256" key="1">
    <source>
        <dbReference type="ARBA" id="ARBA00022723"/>
    </source>
</evidence>
<dbReference type="SUPFAM" id="SSF50129">
    <property type="entry name" value="GroES-like"/>
    <property type="match status" value="1"/>
</dbReference>
<dbReference type="InterPro" id="IPR002328">
    <property type="entry name" value="ADH_Zn_CS"/>
</dbReference>
<dbReference type="PROSITE" id="PS00059">
    <property type="entry name" value="ADH_ZINC"/>
    <property type="match status" value="1"/>
</dbReference>
<evidence type="ECO:0000256" key="3">
    <source>
        <dbReference type="ARBA" id="ARBA00023002"/>
    </source>
</evidence>
<dbReference type="InterPro" id="IPR036291">
    <property type="entry name" value="NAD(P)-bd_dom_sf"/>
</dbReference>
<protein>
    <recommendedName>
        <fullName evidence="4">Enoyl reductase (ER) domain-containing protein</fullName>
    </recommendedName>
</protein>
<dbReference type="PANTHER" id="PTHR43401">
    <property type="entry name" value="L-THREONINE 3-DEHYDROGENASE"/>
    <property type="match status" value="1"/>
</dbReference>
<sequence length="312" mass="33077">MKVKNVRYTAGGGAELVDIEVDDPGPGEVQVEVAACGICAWDIQTFRAGGDSPSAAPPGHEGVGYVSKLGPGVQDIEIGQRVVGGGFARLRNARPRSLYRIPDSELADEHWVVEPVSCVVTGMDVCRLRAGERLAMVGCGFMGLMMLQGLAGVGADQIIALDIDENRLQLALDMGAGEAYDVTSASFNEVRDELRGRGIDVVVDTSGSQQGLDLAADIVKRAGLINLFGWIKGDMAGFNPSLWHGKALTIVNSSPAAQLRDPFPPAIRLLDKGTIDLRPLVTHVIPIADYPVFMEGVTRGEIDGYIKGVVAV</sequence>
<reference evidence="5" key="1">
    <citation type="submission" date="2018-05" db="EMBL/GenBank/DDBJ databases">
        <authorList>
            <person name="Lanie J.A."/>
            <person name="Ng W.-L."/>
            <person name="Kazmierczak K.M."/>
            <person name="Andrzejewski T.M."/>
            <person name="Davidsen T.M."/>
            <person name="Wayne K.J."/>
            <person name="Tettelin H."/>
            <person name="Glass J.I."/>
            <person name="Rusch D."/>
            <person name="Podicherti R."/>
            <person name="Tsui H.-C.T."/>
            <person name="Winkler M.E."/>
        </authorList>
    </citation>
    <scope>NUCLEOTIDE SEQUENCE</scope>
</reference>
<dbReference type="InterPro" id="IPR050129">
    <property type="entry name" value="Zn_alcohol_dh"/>
</dbReference>
<dbReference type="EMBL" id="UINC01001227">
    <property type="protein sequence ID" value="SUZ74913.1"/>
    <property type="molecule type" value="Genomic_DNA"/>
</dbReference>
<dbReference type="InterPro" id="IPR011032">
    <property type="entry name" value="GroES-like_sf"/>
</dbReference>
<feature type="domain" description="Enoyl reductase (ER)" evidence="4">
    <location>
        <begin position="11"/>
        <end position="275"/>
    </location>
</feature>
<gene>
    <name evidence="5" type="ORF">METZ01_LOCUS27767</name>
</gene>
<dbReference type="Gene3D" id="3.40.50.720">
    <property type="entry name" value="NAD(P)-binding Rossmann-like Domain"/>
    <property type="match status" value="1"/>
</dbReference>
<dbReference type="InterPro" id="IPR013149">
    <property type="entry name" value="ADH-like_C"/>
</dbReference>
<dbReference type="AlphaFoldDB" id="A0A381QB79"/>
<dbReference type="InterPro" id="IPR013154">
    <property type="entry name" value="ADH-like_N"/>
</dbReference>
<keyword evidence="1" id="KW-0479">Metal-binding</keyword>
<dbReference type="GO" id="GO:0016491">
    <property type="term" value="F:oxidoreductase activity"/>
    <property type="evidence" value="ECO:0007669"/>
    <property type="project" value="UniProtKB-KW"/>
</dbReference>
<accession>A0A381QB79</accession>
<dbReference type="GO" id="GO:0008270">
    <property type="term" value="F:zinc ion binding"/>
    <property type="evidence" value="ECO:0007669"/>
    <property type="project" value="InterPro"/>
</dbReference>
<dbReference type="InterPro" id="IPR020843">
    <property type="entry name" value="ER"/>
</dbReference>
<dbReference type="SMART" id="SM00829">
    <property type="entry name" value="PKS_ER"/>
    <property type="match status" value="1"/>
</dbReference>
<keyword evidence="2" id="KW-0862">Zinc</keyword>
<dbReference type="SUPFAM" id="SSF51735">
    <property type="entry name" value="NAD(P)-binding Rossmann-fold domains"/>
    <property type="match status" value="1"/>
</dbReference>
<evidence type="ECO:0000259" key="4">
    <source>
        <dbReference type="SMART" id="SM00829"/>
    </source>
</evidence>
<proteinExistence type="predicted"/>
<dbReference type="Pfam" id="PF00107">
    <property type="entry name" value="ADH_zinc_N"/>
    <property type="match status" value="1"/>
</dbReference>
<evidence type="ECO:0000313" key="5">
    <source>
        <dbReference type="EMBL" id="SUZ74913.1"/>
    </source>
</evidence>
<dbReference type="Gene3D" id="3.90.180.10">
    <property type="entry name" value="Medium-chain alcohol dehydrogenases, catalytic domain"/>
    <property type="match status" value="2"/>
</dbReference>
<name>A0A381QB79_9ZZZZ</name>